<dbReference type="Pfam" id="PF01770">
    <property type="entry name" value="Folate_carrier"/>
    <property type="match status" value="1"/>
</dbReference>
<feature type="transmembrane region" description="Helical" evidence="2">
    <location>
        <begin position="392"/>
        <end position="415"/>
    </location>
</feature>
<evidence type="ECO:0000256" key="1">
    <source>
        <dbReference type="ARBA" id="ARBA00005773"/>
    </source>
</evidence>
<evidence type="ECO:0000313" key="3">
    <source>
        <dbReference type="EMBL" id="EIJ87331.1"/>
    </source>
</evidence>
<dbReference type="OrthoDB" id="2191737at2759"/>
<dbReference type="AlphaFoldDB" id="I3EDN4"/>
<dbReference type="HOGENOM" id="CLU_051363_0_0_1"/>
<evidence type="ECO:0000313" key="4">
    <source>
        <dbReference type="Proteomes" id="UP000002872"/>
    </source>
</evidence>
<feature type="transmembrane region" description="Helical" evidence="2">
    <location>
        <begin position="150"/>
        <end position="169"/>
    </location>
</feature>
<proteinExistence type="inferred from homology"/>
<dbReference type="GO" id="GO:0016020">
    <property type="term" value="C:membrane"/>
    <property type="evidence" value="ECO:0007669"/>
    <property type="project" value="InterPro"/>
</dbReference>
<evidence type="ECO:0000256" key="2">
    <source>
        <dbReference type="SAM" id="Phobius"/>
    </source>
</evidence>
<feature type="transmembrane region" description="Helical" evidence="2">
    <location>
        <begin position="359"/>
        <end position="380"/>
    </location>
</feature>
<feature type="transmembrane region" description="Helical" evidence="2">
    <location>
        <begin position="327"/>
        <end position="347"/>
    </location>
</feature>
<dbReference type="EMBL" id="GL870883">
    <property type="protein sequence ID" value="EIJ87331.1"/>
    <property type="molecule type" value="Genomic_DNA"/>
</dbReference>
<accession>I3EDN4</accession>
<feature type="transmembrane region" description="Helical" evidence="2">
    <location>
        <begin position="190"/>
        <end position="213"/>
    </location>
</feature>
<dbReference type="GO" id="GO:0090482">
    <property type="term" value="F:vitamin transmembrane transporter activity"/>
    <property type="evidence" value="ECO:0007669"/>
    <property type="project" value="InterPro"/>
</dbReference>
<dbReference type="VEuPathDB" id="MicrosporidiaDB:NEQG_02454"/>
<feature type="transmembrane region" description="Helical" evidence="2">
    <location>
        <begin position="62"/>
        <end position="80"/>
    </location>
</feature>
<protein>
    <submittedName>
        <fullName evidence="3">Uncharacterized protein</fullName>
    </submittedName>
</protein>
<organism evidence="3 4">
    <name type="scientific">Nematocida parisii (strain ERTm3)</name>
    <name type="common">Nematode killer fungus</name>
    <dbReference type="NCBI Taxonomy" id="935791"/>
    <lineage>
        <taxon>Eukaryota</taxon>
        <taxon>Fungi</taxon>
        <taxon>Fungi incertae sedis</taxon>
        <taxon>Microsporidia</taxon>
        <taxon>Nematocida</taxon>
    </lineage>
</organism>
<dbReference type="InterPro" id="IPR002666">
    <property type="entry name" value="Folate_carrier"/>
</dbReference>
<reference evidence="3" key="1">
    <citation type="submission" date="2011-01" db="EMBL/GenBank/DDBJ databases">
        <title>The Genome Sequence of Nematocida parisii strain ERTm3.</title>
        <authorList>
            <consortium name="The Broad Institute Genome Sequencing Platform"/>
            <consortium name="The Broad Institute Genome Sequencing Center for Infectious Disease"/>
            <person name="Cuomo C."/>
            <person name="Troemel E."/>
            <person name="Young S.K."/>
            <person name="Zeng Q."/>
            <person name="Gargeya S."/>
            <person name="Fitzgerald M."/>
            <person name="Haas B."/>
            <person name="Abouelleil A."/>
            <person name="Alvarado L."/>
            <person name="Arachchi H.M."/>
            <person name="Berlin A."/>
            <person name="Chapman S.B."/>
            <person name="Gearin G."/>
            <person name="Goldberg J."/>
            <person name="Griggs A."/>
            <person name="Gujja S."/>
            <person name="Hansen M."/>
            <person name="Heiman D."/>
            <person name="Howarth C."/>
            <person name="Larimer J."/>
            <person name="Lui A."/>
            <person name="MacDonald P.J.P."/>
            <person name="McCowen C."/>
            <person name="Montmayeur A."/>
            <person name="Murphy C."/>
            <person name="Neiman D."/>
            <person name="Pearson M."/>
            <person name="Priest M."/>
            <person name="Roberts A."/>
            <person name="Saif S."/>
            <person name="Shea T."/>
            <person name="Sisk P."/>
            <person name="Stolte C."/>
            <person name="Sykes S."/>
            <person name="Wortman J."/>
            <person name="Nusbaum C."/>
            <person name="Birren B."/>
        </authorList>
    </citation>
    <scope>NUCLEOTIDE SEQUENCE</scope>
    <source>
        <strain evidence="3">ERTm3</strain>
    </source>
</reference>
<keyword evidence="2" id="KW-0812">Transmembrane</keyword>
<dbReference type="Proteomes" id="UP000002872">
    <property type="component" value="Unassembled WGS sequence"/>
</dbReference>
<feature type="transmembrane region" description="Helical" evidence="2">
    <location>
        <begin position="302"/>
        <end position="320"/>
    </location>
</feature>
<dbReference type="InParanoid" id="I3EDN4"/>
<comment type="similarity">
    <text evidence="1">Belongs to the reduced folate carrier (RFC) transporter (TC 2.A.48) family.</text>
</comment>
<feature type="transmembrane region" description="Helical" evidence="2">
    <location>
        <begin position="38"/>
        <end position="56"/>
    </location>
</feature>
<name>I3EDN4_NEMP3</name>
<feature type="transmembrane region" description="Helical" evidence="2">
    <location>
        <begin position="274"/>
        <end position="296"/>
    </location>
</feature>
<gene>
    <name evidence="3" type="ORF">NEQG_02454</name>
</gene>
<sequence length="417" mass="46324">MLRSLLIVGRNFRPISPFLAVFLVEEKGFTTKEIADKIIPWWLYSMLVFSLVLSWIAAKIGLLWTIISSVISEIIVYIVLINMKEKSTISTIFIQILLAYRNSTLIADKRFYSENDQGMSVKYSTIRKITGIMSSFISQNMYYISGSSLASMYLTIISQTLVLLCIFGLHTDGALSTIAPGIEKPVKITVSLLSNIFSYTGAFTLSVCFRIYIDLVLIERTGSAEEHTGLVGIVIDRISGVFYYISYGLIKTMSLLIPSIRIQEHKNKHKPVHGYLEGIARVLAVVLSIPLVIYTSSSPRNTEILMVISWILQILGVYALKKTKNIVGGYLAYLLSVIGTNITLYISYNGMNKETDTEILGIMSYIGGTSAAVHAIIDVISRRNKLAPQARFNIYAYLGGTLFACAGMLSIISAYNI</sequence>
<keyword evidence="2" id="KW-0472">Membrane</keyword>
<dbReference type="OMA" id="CFRIYID"/>
<keyword evidence="4" id="KW-1185">Reference proteome</keyword>
<keyword evidence="2" id="KW-1133">Transmembrane helix</keyword>